<comment type="caution">
    <text evidence="12">The sequence shown here is derived from an EMBL/GenBank/DDBJ whole genome shotgun (WGS) entry which is preliminary data.</text>
</comment>
<dbReference type="GO" id="GO:0008270">
    <property type="term" value="F:zinc ion binding"/>
    <property type="evidence" value="ECO:0007669"/>
    <property type="project" value="UniProtKB-UniRule"/>
</dbReference>
<comment type="similarity">
    <text evidence="3 10">Belongs to the alpha-carbonic anhydrase family.</text>
</comment>
<proteinExistence type="inferred from homology"/>
<evidence type="ECO:0000256" key="1">
    <source>
        <dbReference type="ARBA" id="ARBA00001947"/>
    </source>
</evidence>
<dbReference type="InterPro" id="IPR036398">
    <property type="entry name" value="CA_dom_sf"/>
</dbReference>
<name>A0A5C6AR66_9BACT</name>
<dbReference type="RefSeq" id="WP_146520593.1">
    <property type="nucleotide sequence ID" value="NZ_SJPN01000004.1"/>
</dbReference>
<keyword evidence="8 10" id="KW-0456">Lyase</keyword>
<dbReference type="AlphaFoldDB" id="A0A5C6AR66"/>
<evidence type="ECO:0000256" key="2">
    <source>
        <dbReference type="ARBA" id="ARBA00002904"/>
    </source>
</evidence>
<dbReference type="InterPro" id="IPR018338">
    <property type="entry name" value="Carbonic_anhydrase_a-class_CS"/>
</dbReference>
<dbReference type="GO" id="GO:0004089">
    <property type="term" value="F:carbonate dehydratase activity"/>
    <property type="evidence" value="ECO:0007669"/>
    <property type="project" value="UniProtKB-UniRule"/>
</dbReference>
<protein>
    <recommendedName>
        <fullName evidence="5 10">Carbonic anhydrase</fullName>
        <ecNumber evidence="4 10">4.2.1.1</ecNumber>
    </recommendedName>
</protein>
<reference evidence="12 13" key="1">
    <citation type="submission" date="2019-02" db="EMBL/GenBank/DDBJ databases">
        <title>Deep-cultivation of Planctomycetes and their phenomic and genomic characterization uncovers novel biology.</title>
        <authorList>
            <person name="Wiegand S."/>
            <person name="Jogler M."/>
            <person name="Boedeker C."/>
            <person name="Pinto D."/>
            <person name="Vollmers J."/>
            <person name="Rivas-Marin E."/>
            <person name="Kohn T."/>
            <person name="Peeters S.H."/>
            <person name="Heuer A."/>
            <person name="Rast P."/>
            <person name="Oberbeckmann S."/>
            <person name="Bunk B."/>
            <person name="Jeske O."/>
            <person name="Meyerdierks A."/>
            <person name="Storesund J.E."/>
            <person name="Kallscheuer N."/>
            <person name="Luecker S."/>
            <person name="Lage O.M."/>
            <person name="Pohl T."/>
            <person name="Merkel B.J."/>
            <person name="Hornburger P."/>
            <person name="Mueller R.-W."/>
            <person name="Bruemmer F."/>
            <person name="Labrenz M."/>
            <person name="Spormann A.M."/>
            <person name="Op Den Camp H."/>
            <person name="Overmann J."/>
            <person name="Amann R."/>
            <person name="Jetten M.S.M."/>
            <person name="Mascher T."/>
            <person name="Medema M.H."/>
            <person name="Devos D.P."/>
            <person name="Kaster A.-K."/>
            <person name="Ovreas L."/>
            <person name="Rohde M."/>
            <person name="Galperin M.Y."/>
            <person name="Jogler C."/>
        </authorList>
    </citation>
    <scope>NUCLEOTIDE SEQUENCE [LARGE SCALE GENOMIC DNA]</scope>
    <source>
        <strain evidence="12 13">Pla52n</strain>
    </source>
</reference>
<dbReference type="PROSITE" id="PS00162">
    <property type="entry name" value="ALPHA_CA_1"/>
    <property type="match status" value="1"/>
</dbReference>
<keyword evidence="6 10" id="KW-0479">Metal-binding</keyword>
<evidence type="ECO:0000313" key="12">
    <source>
        <dbReference type="EMBL" id="TWU02220.1"/>
    </source>
</evidence>
<dbReference type="PANTHER" id="PTHR18952:SF265">
    <property type="entry name" value="CARBONIC ANHYDRASE"/>
    <property type="match status" value="1"/>
</dbReference>
<dbReference type="EMBL" id="SJPN01000004">
    <property type="protein sequence ID" value="TWU02220.1"/>
    <property type="molecule type" value="Genomic_DNA"/>
</dbReference>
<evidence type="ECO:0000256" key="4">
    <source>
        <dbReference type="ARBA" id="ARBA00012925"/>
    </source>
</evidence>
<dbReference type="InterPro" id="IPR023561">
    <property type="entry name" value="Carbonic_anhydrase_a-class"/>
</dbReference>
<evidence type="ECO:0000256" key="6">
    <source>
        <dbReference type="ARBA" id="ARBA00022723"/>
    </source>
</evidence>
<dbReference type="SMART" id="SM01057">
    <property type="entry name" value="Carb_anhydrase"/>
    <property type="match status" value="1"/>
</dbReference>
<evidence type="ECO:0000256" key="3">
    <source>
        <dbReference type="ARBA" id="ARBA00010718"/>
    </source>
</evidence>
<keyword evidence="13" id="KW-1185">Reference proteome</keyword>
<dbReference type="CDD" id="cd03124">
    <property type="entry name" value="alpha_CA_prokaryotic_like"/>
    <property type="match status" value="1"/>
</dbReference>
<organism evidence="12 13">
    <name type="scientific">Stieleria varia</name>
    <dbReference type="NCBI Taxonomy" id="2528005"/>
    <lineage>
        <taxon>Bacteria</taxon>
        <taxon>Pseudomonadati</taxon>
        <taxon>Planctomycetota</taxon>
        <taxon>Planctomycetia</taxon>
        <taxon>Pirellulales</taxon>
        <taxon>Pirellulaceae</taxon>
        <taxon>Stieleria</taxon>
    </lineage>
</organism>
<comment type="cofactor">
    <cofactor evidence="1 10">
        <name>Zn(2+)</name>
        <dbReference type="ChEBI" id="CHEBI:29105"/>
    </cofactor>
</comment>
<dbReference type="InterPro" id="IPR041891">
    <property type="entry name" value="Alpha_CA_prokaryot-like"/>
</dbReference>
<dbReference type="Proteomes" id="UP000320176">
    <property type="component" value="Unassembled WGS sequence"/>
</dbReference>
<dbReference type="Gene3D" id="3.10.200.10">
    <property type="entry name" value="Alpha carbonic anhydrase"/>
    <property type="match status" value="1"/>
</dbReference>
<dbReference type="SUPFAM" id="SSF51069">
    <property type="entry name" value="Carbonic anhydrase"/>
    <property type="match status" value="1"/>
</dbReference>
<dbReference type="EC" id="4.2.1.1" evidence="4 10"/>
<dbReference type="Pfam" id="PF00194">
    <property type="entry name" value="Carb_anhydrase"/>
    <property type="match status" value="1"/>
</dbReference>
<evidence type="ECO:0000256" key="7">
    <source>
        <dbReference type="ARBA" id="ARBA00022833"/>
    </source>
</evidence>
<evidence type="ECO:0000313" key="13">
    <source>
        <dbReference type="Proteomes" id="UP000320176"/>
    </source>
</evidence>
<evidence type="ECO:0000259" key="11">
    <source>
        <dbReference type="PROSITE" id="PS51144"/>
    </source>
</evidence>
<sequence>MTDQQQSPINLQNAIYADFGSEGLSIHWDGDILGHVRKDEHGVKVEFASDVRQYITIGSKRFHLRQFHFHHPSEHWVDGEQYTMELHLVHQNVDDGSLAVIGVFIEPGNARAAFPSLMTQIETVLGAGSHEELEPKVLTDPWNFLPKTWEQHFRYQGSLTTDPFTESVSWVVLKDPTLMPTKKLMELLELFQSEARFPQPLNRRYILKTFDATKPSKRKK</sequence>
<dbReference type="PROSITE" id="PS51144">
    <property type="entry name" value="ALPHA_CA_2"/>
    <property type="match status" value="1"/>
</dbReference>
<gene>
    <name evidence="12" type="primary">cah_1</name>
    <name evidence="12" type="ORF">Pla52n_32690</name>
</gene>
<evidence type="ECO:0000256" key="10">
    <source>
        <dbReference type="RuleBase" id="RU367011"/>
    </source>
</evidence>
<comment type="function">
    <text evidence="2 10">Reversible hydration of carbon dioxide.</text>
</comment>
<dbReference type="OrthoDB" id="5327615at2"/>
<evidence type="ECO:0000256" key="9">
    <source>
        <dbReference type="ARBA" id="ARBA00048348"/>
    </source>
</evidence>
<evidence type="ECO:0000256" key="5">
    <source>
        <dbReference type="ARBA" id="ARBA00014628"/>
    </source>
</evidence>
<keyword evidence="7 10" id="KW-0862">Zinc</keyword>
<dbReference type="InterPro" id="IPR001148">
    <property type="entry name" value="CA_dom"/>
</dbReference>
<dbReference type="PANTHER" id="PTHR18952">
    <property type="entry name" value="CARBONIC ANHYDRASE"/>
    <property type="match status" value="1"/>
</dbReference>
<evidence type="ECO:0000256" key="8">
    <source>
        <dbReference type="ARBA" id="ARBA00023239"/>
    </source>
</evidence>
<comment type="catalytic activity">
    <reaction evidence="9 10">
        <text>hydrogencarbonate + H(+) = CO2 + H2O</text>
        <dbReference type="Rhea" id="RHEA:10748"/>
        <dbReference type="ChEBI" id="CHEBI:15377"/>
        <dbReference type="ChEBI" id="CHEBI:15378"/>
        <dbReference type="ChEBI" id="CHEBI:16526"/>
        <dbReference type="ChEBI" id="CHEBI:17544"/>
        <dbReference type="EC" id="4.2.1.1"/>
    </reaction>
</comment>
<accession>A0A5C6AR66</accession>
<feature type="domain" description="Alpha-carbonic anhydrase" evidence="11">
    <location>
        <begin position="1"/>
        <end position="220"/>
    </location>
</feature>